<dbReference type="NCBIfam" id="TIGR03570">
    <property type="entry name" value="NeuD_NnaD"/>
    <property type="match status" value="1"/>
</dbReference>
<proteinExistence type="predicted"/>
<dbReference type="PANTHER" id="PTHR43300:SF7">
    <property type="entry name" value="UDP-N-ACETYLBACILLOSAMINE N-ACETYLTRANSFERASE"/>
    <property type="match status" value="1"/>
</dbReference>
<dbReference type="Gene3D" id="2.160.10.10">
    <property type="entry name" value="Hexapeptide repeat proteins"/>
    <property type="match status" value="1"/>
</dbReference>
<name>A0A5B0EFU6_9MICC</name>
<dbReference type="OrthoDB" id="3697257at2"/>
<evidence type="ECO:0000256" key="3">
    <source>
        <dbReference type="SAM" id="MobiDB-lite"/>
    </source>
</evidence>
<evidence type="ECO:0000313" key="6">
    <source>
        <dbReference type="Proteomes" id="UP000323856"/>
    </source>
</evidence>
<dbReference type="GO" id="GO:0016740">
    <property type="term" value="F:transferase activity"/>
    <property type="evidence" value="ECO:0007669"/>
    <property type="project" value="UniProtKB-KW"/>
</dbReference>
<keyword evidence="5" id="KW-0808">Transferase</keyword>
<dbReference type="InterPro" id="IPR041561">
    <property type="entry name" value="PglD_N"/>
</dbReference>
<gene>
    <name evidence="5" type="ORF">FQ154_07430</name>
</gene>
<dbReference type="Proteomes" id="UP000323856">
    <property type="component" value="Unassembled WGS sequence"/>
</dbReference>
<dbReference type="SUPFAM" id="SSF51161">
    <property type="entry name" value="Trimeric LpxA-like enzymes"/>
    <property type="match status" value="1"/>
</dbReference>
<feature type="domain" description="PglD N-terminal" evidence="4">
    <location>
        <begin position="3"/>
        <end position="78"/>
    </location>
</feature>
<dbReference type="CDD" id="cd03360">
    <property type="entry name" value="LbH_AT_putative"/>
    <property type="match status" value="1"/>
</dbReference>
<dbReference type="AlphaFoldDB" id="A0A5B0EFU6"/>
<evidence type="ECO:0000259" key="4">
    <source>
        <dbReference type="Pfam" id="PF17836"/>
    </source>
</evidence>
<dbReference type="InterPro" id="IPR020019">
    <property type="entry name" value="AcTrfase_PglD-like"/>
</dbReference>
<dbReference type="Pfam" id="PF17836">
    <property type="entry name" value="PglD_N"/>
    <property type="match status" value="1"/>
</dbReference>
<feature type="compositionally biased region" description="Basic and acidic residues" evidence="3">
    <location>
        <begin position="215"/>
        <end position="226"/>
    </location>
</feature>
<dbReference type="RefSeq" id="WP_149619223.1">
    <property type="nucleotide sequence ID" value="NZ_VOBL01000006.1"/>
</dbReference>
<accession>A0A5B0EFU6</accession>
<feature type="site" description="Increases basicity of active site His" evidence="1">
    <location>
        <position position="135"/>
    </location>
</feature>
<sequence length="226" mass="23546">MAKVLLLTASGLAREVIASIAQSGDHQVVGLLDDNEELHGSRIGGVSVLGGLEMAVERDEQLLICAGKGSSRAAIAARLGLEAERYATHIHPTFVRGERTVVGYGSIILAGCVATCDVEIGRHCVLMPRVTLTHDNVLGDFATMAAGVTLGGRVIVGQSAYLGMNASVKQDLSIGPYSILGMGAVLLKNLPASQIWAGNPARSLAEDAPTGAHAKLRDLKRQEATS</sequence>
<feature type="binding site" evidence="2">
    <location>
        <position position="67"/>
    </location>
    <ligand>
        <name>substrate</name>
    </ligand>
</feature>
<organism evidence="5 6">
    <name type="scientific">Paeniglutamicibacter gangotriensis</name>
    <dbReference type="NCBI Taxonomy" id="254787"/>
    <lineage>
        <taxon>Bacteria</taxon>
        <taxon>Bacillati</taxon>
        <taxon>Actinomycetota</taxon>
        <taxon>Actinomycetes</taxon>
        <taxon>Micrococcales</taxon>
        <taxon>Micrococcaceae</taxon>
        <taxon>Paeniglutamicibacter</taxon>
    </lineage>
</organism>
<dbReference type="EMBL" id="VOBL01000006">
    <property type="protein sequence ID" value="KAA0977546.1"/>
    <property type="molecule type" value="Genomic_DNA"/>
</dbReference>
<comment type="caution">
    <text evidence="5">The sequence shown here is derived from an EMBL/GenBank/DDBJ whole genome shotgun (WGS) entry which is preliminary data.</text>
</comment>
<dbReference type="PANTHER" id="PTHR43300">
    <property type="entry name" value="ACETYLTRANSFERASE"/>
    <property type="match status" value="1"/>
</dbReference>
<evidence type="ECO:0000313" key="5">
    <source>
        <dbReference type="EMBL" id="KAA0977546.1"/>
    </source>
</evidence>
<dbReference type="Gene3D" id="3.40.50.20">
    <property type="match status" value="1"/>
</dbReference>
<feature type="region of interest" description="Disordered" evidence="3">
    <location>
        <begin position="205"/>
        <end position="226"/>
    </location>
</feature>
<dbReference type="InterPro" id="IPR050179">
    <property type="entry name" value="Trans_hexapeptide_repeat"/>
</dbReference>
<evidence type="ECO:0000256" key="1">
    <source>
        <dbReference type="PIRSR" id="PIRSR620019-1"/>
    </source>
</evidence>
<dbReference type="InterPro" id="IPR011004">
    <property type="entry name" value="Trimer_LpxA-like_sf"/>
</dbReference>
<feature type="active site" description="Proton acceptor" evidence="1">
    <location>
        <position position="134"/>
    </location>
</feature>
<evidence type="ECO:0000256" key="2">
    <source>
        <dbReference type="PIRSR" id="PIRSR620019-2"/>
    </source>
</evidence>
<reference evidence="5 6" key="1">
    <citation type="submission" date="2019-07" db="EMBL/GenBank/DDBJ databases">
        <title>Analysis of the biochemical properties, biological activity and biotechnological potential of siderophores and biosurfactants produced by Antarctic psychrotolerant bacteria.</title>
        <authorList>
            <person name="Styczynski M."/>
            <person name="Krucon T."/>
            <person name="Decewicz P."/>
            <person name="Dziewit L."/>
        </authorList>
    </citation>
    <scope>NUCLEOTIDE SEQUENCE [LARGE SCALE GENOMIC DNA]</scope>
    <source>
        <strain evidence="5 6">ANT_H27</strain>
    </source>
</reference>
<protein>
    <submittedName>
        <fullName evidence="5">Acetyltransferase</fullName>
    </submittedName>
</protein>